<dbReference type="EMBL" id="GBRH01274266">
    <property type="protein sequence ID" value="JAD23629.1"/>
    <property type="molecule type" value="Transcribed_RNA"/>
</dbReference>
<name>A0A0A8YCY5_ARUDO</name>
<reference evidence="1" key="2">
    <citation type="journal article" date="2015" name="Data Brief">
        <title>Shoot transcriptome of the giant reed, Arundo donax.</title>
        <authorList>
            <person name="Barrero R.A."/>
            <person name="Guerrero F.D."/>
            <person name="Moolhuijzen P."/>
            <person name="Goolsby J.A."/>
            <person name="Tidwell J."/>
            <person name="Bellgard S.E."/>
            <person name="Bellgard M.I."/>
        </authorList>
    </citation>
    <scope>NUCLEOTIDE SEQUENCE</scope>
    <source>
        <tissue evidence="1">Shoot tissue taken approximately 20 cm above the soil surface</tissue>
    </source>
</reference>
<evidence type="ECO:0000313" key="1">
    <source>
        <dbReference type="EMBL" id="JAD23629.1"/>
    </source>
</evidence>
<sequence>MKIDYVASCTSISTWSQAIYSAEFSTTSQGNTN</sequence>
<reference evidence="1" key="1">
    <citation type="submission" date="2014-09" db="EMBL/GenBank/DDBJ databases">
        <authorList>
            <person name="Magalhaes I.L.F."/>
            <person name="Oliveira U."/>
            <person name="Santos F.R."/>
            <person name="Vidigal T.H.D.A."/>
            <person name="Brescovit A.D."/>
            <person name="Santos A.J."/>
        </authorList>
    </citation>
    <scope>NUCLEOTIDE SEQUENCE</scope>
    <source>
        <tissue evidence="1">Shoot tissue taken approximately 20 cm above the soil surface</tissue>
    </source>
</reference>
<accession>A0A0A8YCY5</accession>
<organism evidence="1">
    <name type="scientific">Arundo donax</name>
    <name type="common">Giant reed</name>
    <name type="synonym">Donax arundinaceus</name>
    <dbReference type="NCBI Taxonomy" id="35708"/>
    <lineage>
        <taxon>Eukaryota</taxon>
        <taxon>Viridiplantae</taxon>
        <taxon>Streptophyta</taxon>
        <taxon>Embryophyta</taxon>
        <taxon>Tracheophyta</taxon>
        <taxon>Spermatophyta</taxon>
        <taxon>Magnoliopsida</taxon>
        <taxon>Liliopsida</taxon>
        <taxon>Poales</taxon>
        <taxon>Poaceae</taxon>
        <taxon>PACMAD clade</taxon>
        <taxon>Arundinoideae</taxon>
        <taxon>Arundineae</taxon>
        <taxon>Arundo</taxon>
    </lineage>
</organism>
<dbReference type="AlphaFoldDB" id="A0A0A8YCY5"/>
<protein>
    <submittedName>
        <fullName evidence="1">Uncharacterized protein</fullName>
    </submittedName>
</protein>
<proteinExistence type="predicted"/>